<reference evidence="1 2" key="1">
    <citation type="submission" date="2024-09" db="EMBL/GenBank/DDBJ databases">
        <title>Itraconazole resistance in Madurella fahalii resulting from another homologue of gene encoding cytochrome P450 14-alpha sterol demethylase (CYP51).</title>
        <authorList>
            <person name="Yoshioka I."/>
            <person name="Fahal A.H."/>
            <person name="Kaneko S."/>
            <person name="Yaguchi T."/>
        </authorList>
    </citation>
    <scope>NUCLEOTIDE SEQUENCE [LARGE SCALE GENOMIC DNA]</scope>
    <source>
        <strain evidence="1 2">IFM 68171</strain>
    </source>
</reference>
<accession>A0ABQ0GJD2</accession>
<evidence type="ECO:0000313" key="1">
    <source>
        <dbReference type="EMBL" id="GAB1317815.1"/>
    </source>
</evidence>
<dbReference type="Proteomes" id="UP001628179">
    <property type="component" value="Unassembled WGS sequence"/>
</dbReference>
<keyword evidence="2" id="KW-1185">Reference proteome</keyword>
<dbReference type="EMBL" id="BAAFSV010000004">
    <property type="protein sequence ID" value="GAB1317815.1"/>
    <property type="molecule type" value="Genomic_DNA"/>
</dbReference>
<sequence length="217" mass="24882">MATSAEFQLPAIPPLRGAADYQDWYYGVVFHLNWFQVREFVEGTAAVPGADATIEEQQAYRRNKMMAYSILRNSVNPVMDIIKITGYDDHTFQYDAKLLLDVIKKAILDVPEAGRNKLENELFEIPYCFDVEDLRAYVNRFDWLVWRLGGLGVVYNDKKLQSLFLDGLINADLRSELMASLEAHMKAGTLTYKGMSQLVMQEVVHVEFECNLVNQIK</sequence>
<dbReference type="RefSeq" id="XP_070919546.1">
    <property type="nucleotide sequence ID" value="XM_071063445.1"/>
</dbReference>
<comment type="caution">
    <text evidence="1">The sequence shown here is derived from an EMBL/GenBank/DDBJ whole genome shotgun (WGS) entry which is preliminary data.</text>
</comment>
<evidence type="ECO:0000313" key="2">
    <source>
        <dbReference type="Proteomes" id="UP001628179"/>
    </source>
</evidence>
<gene>
    <name evidence="1" type="ORF">MFIFM68171_08025</name>
</gene>
<name>A0ABQ0GJD2_9PEZI</name>
<dbReference type="GeneID" id="98178768"/>
<protein>
    <submittedName>
        <fullName evidence="1">Uncharacterized protein</fullName>
    </submittedName>
</protein>
<organism evidence="1 2">
    <name type="scientific">Madurella fahalii</name>
    <dbReference type="NCBI Taxonomy" id="1157608"/>
    <lineage>
        <taxon>Eukaryota</taxon>
        <taxon>Fungi</taxon>
        <taxon>Dikarya</taxon>
        <taxon>Ascomycota</taxon>
        <taxon>Pezizomycotina</taxon>
        <taxon>Sordariomycetes</taxon>
        <taxon>Sordariomycetidae</taxon>
        <taxon>Sordariales</taxon>
        <taxon>Sordariales incertae sedis</taxon>
        <taxon>Madurella</taxon>
    </lineage>
</organism>
<proteinExistence type="predicted"/>